<dbReference type="EMBL" id="CAJJDO010000064">
    <property type="protein sequence ID" value="CAD8176055.1"/>
    <property type="molecule type" value="Genomic_DNA"/>
</dbReference>
<protein>
    <submittedName>
        <fullName evidence="1">Uncharacterized protein</fullName>
    </submittedName>
</protein>
<dbReference type="OrthoDB" id="304701at2759"/>
<reference evidence="1" key="1">
    <citation type="submission" date="2021-01" db="EMBL/GenBank/DDBJ databases">
        <authorList>
            <consortium name="Genoscope - CEA"/>
            <person name="William W."/>
        </authorList>
    </citation>
    <scope>NUCLEOTIDE SEQUENCE</scope>
</reference>
<keyword evidence="2" id="KW-1185">Reference proteome</keyword>
<organism evidence="1 2">
    <name type="scientific">Paramecium pentaurelia</name>
    <dbReference type="NCBI Taxonomy" id="43138"/>
    <lineage>
        <taxon>Eukaryota</taxon>
        <taxon>Sar</taxon>
        <taxon>Alveolata</taxon>
        <taxon>Ciliophora</taxon>
        <taxon>Intramacronucleata</taxon>
        <taxon>Oligohymenophorea</taxon>
        <taxon>Peniculida</taxon>
        <taxon>Parameciidae</taxon>
        <taxon>Paramecium</taxon>
    </lineage>
</organism>
<dbReference type="Proteomes" id="UP000689195">
    <property type="component" value="Unassembled WGS sequence"/>
</dbReference>
<dbReference type="AlphaFoldDB" id="A0A8S1VI82"/>
<accession>A0A8S1VI82</accession>
<evidence type="ECO:0000313" key="1">
    <source>
        <dbReference type="EMBL" id="CAD8176055.1"/>
    </source>
</evidence>
<sequence length="322" mass="38191">MQTMTHLQLSGFSFFSSKNTRDYQHLIVKTKTNNQPKKRKLLFLKKKKQNSNSLPHSYRIPQIDDVQYQTTLSLTERIKKRYFQPLKNAVAKITEIRQQQLPRRKSTYGILFGQLTQKEMQNFPTAIEQHKQINKQELALTSFAIMLERKQRKQTTRKLSKKLSKQESLVEYDNMERPPSCKTPPKIILTSKPKSKSKIQLEKERYFKWLDLKMFHFQSNKLQKNNMPQQNQRVKQHFQTQSCASLRNLQICSFTSSPLLKARAKQSTEVNLVLTKQKSKSTLKTQRPYITHNNQLQKKIQQTFEIKNTSWLKQNSLEQKFI</sequence>
<evidence type="ECO:0000313" key="2">
    <source>
        <dbReference type="Proteomes" id="UP000689195"/>
    </source>
</evidence>
<gene>
    <name evidence="1" type="ORF">PPENT_87.1.T0640146</name>
</gene>
<proteinExistence type="predicted"/>
<name>A0A8S1VI82_9CILI</name>
<comment type="caution">
    <text evidence="1">The sequence shown here is derived from an EMBL/GenBank/DDBJ whole genome shotgun (WGS) entry which is preliminary data.</text>
</comment>